<dbReference type="AlphaFoldDB" id="A0A1J5RCZ4"/>
<dbReference type="Gene3D" id="3.30.1330.40">
    <property type="entry name" value="RutC-like"/>
    <property type="match status" value="1"/>
</dbReference>
<dbReference type="EMBL" id="MLJW01000313">
    <property type="protein sequence ID" value="OIQ89879.1"/>
    <property type="molecule type" value="Genomic_DNA"/>
</dbReference>
<comment type="caution">
    <text evidence="2">The sequence shown here is derived from an EMBL/GenBank/DDBJ whole genome shotgun (WGS) entry which is preliminary data.</text>
</comment>
<protein>
    <submittedName>
        <fullName evidence="2">Putative aminoacrylate peracid reductase RutC</fullName>
    </submittedName>
</protein>
<proteinExistence type="predicted"/>
<dbReference type="InterPro" id="IPR049368">
    <property type="entry name" value="FkbO_Hyg5-like_N"/>
</dbReference>
<dbReference type="Pfam" id="PF21168">
    <property type="entry name" value="FkbO_Hyg5-like_N"/>
    <property type="match status" value="1"/>
</dbReference>
<dbReference type="InterPro" id="IPR035959">
    <property type="entry name" value="RutC-like_sf"/>
</dbReference>
<dbReference type="Pfam" id="PF01042">
    <property type="entry name" value="Ribonuc_L-PSP"/>
    <property type="match status" value="1"/>
</dbReference>
<accession>A0A1J5RCZ4</accession>
<organism evidence="2">
    <name type="scientific">mine drainage metagenome</name>
    <dbReference type="NCBI Taxonomy" id="410659"/>
    <lineage>
        <taxon>unclassified sequences</taxon>
        <taxon>metagenomes</taxon>
        <taxon>ecological metagenomes</taxon>
    </lineage>
</organism>
<dbReference type="SUPFAM" id="SSF55298">
    <property type="entry name" value="YjgF-like"/>
    <property type="match status" value="1"/>
</dbReference>
<sequence length="342" mass="37158">MARSLHLQLMALEELLAKSSGGFAQVLGVSMFGADAVPGLLREHSVPAALVRAAVVGADGTDGVVCEVWSSEQAVRSGRTEQARWRATDSVMFVSVDVDPRLPIEEAAESAYRALFDTVEAEGHPHLLRVWNHVADINGDADGLERYRRFNIGRQQAFVERRRQVVGSGVPAASAVGARADAPLVVFALAARQAPRGIENPRQISAYHYPAAYGPRAPTFSRANLFGDDDPVLFVSGTASIVGHQTQHPGDVREQTRETLRNIAALVEVACSAHGVKLELGDLQFKAYLRDAADRAVVHEELAQAVGSSPDVLFVQADICRRDLLVEIEAVAWSERERAWLR</sequence>
<evidence type="ECO:0000313" key="2">
    <source>
        <dbReference type="EMBL" id="OIQ89879.1"/>
    </source>
</evidence>
<reference evidence="2" key="1">
    <citation type="submission" date="2016-10" db="EMBL/GenBank/DDBJ databases">
        <title>Sequence of Gallionella enrichment culture.</title>
        <authorList>
            <person name="Poehlein A."/>
            <person name="Muehling M."/>
            <person name="Daniel R."/>
        </authorList>
    </citation>
    <scope>NUCLEOTIDE SEQUENCE</scope>
</reference>
<gene>
    <name evidence="2" type="primary">rutC_2</name>
    <name evidence="2" type="ORF">GALL_282500</name>
</gene>
<dbReference type="InterPro" id="IPR006175">
    <property type="entry name" value="YjgF/YER057c/UK114"/>
</dbReference>
<name>A0A1J5RCZ4_9ZZZZ</name>
<feature type="domain" description="Chorismatase FkbO/Hyg5-like N-terminal" evidence="1">
    <location>
        <begin position="67"/>
        <end position="190"/>
    </location>
</feature>
<evidence type="ECO:0000259" key="1">
    <source>
        <dbReference type="Pfam" id="PF21168"/>
    </source>
</evidence>
<dbReference type="CDD" id="cd06153">
    <property type="entry name" value="YjgF_YER057c_UK114_like_5"/>
    <property type="match status" value="1"/>
</dbReference>